<reference evidence="1" key="1">
    <citation type="submission" date="2022-11" db="EMBL/GenBank/DDBJ databases">
        <authorList>
            <person name="Petersen C."/>
        </authorList>
    </citation>
    <scope>NUCLEOTIDE SEQUENCE</scope>
    <source>
        <strain evidence="1">IBT 34128</strain>
    </source>
</reference>
<reference evidence="1" key="2">
    <citation type="journal article" date="2023" name="IMA Fungus">
        <title>Comparative genomic study of the Penicillium genus elucidates a diverse pangenome and 15 lateral gene transfer events.</title>
        <authorList>
            <person name="Petersen C."/>
            <person name="Sorensen T."/>
            <person name="Nielsen M.R."/>
            <person name="Sondergaard T.E."/>
            <person name="Sorensen J.L."/>
            <person name="Fitzpatrick D.A."/>
            <person name="Frisvad J.C."/>
            <person name="Nielsen K.L."/>
        </authorList>
    </citation>
    <scope>NUCLEOTIDE SEQUENCE</scope>
    <source>
        <strain evidence="1">IBT 34128</strain>
    </source>
</reference>
<proteinExistence type="predicted"/>
<dbReference type="Proteomes" id="UP001141434">
    <property type="component" value="Unassembled WGS sequence"/>
</dbReference>
<evidence type="ECO:0000313" key="2">
    <source>
        <dbReference type="Proteomes" id="UP001141434"/>
    </source>
</evidence>
<dbReference type="AlphaFoldDB" id="A0A9W9KDA9"/>
<organism evidence="1 2">
    <name type="scientific">Penicillium alfredii</name>
    <dbReference type="NCBI Taxonomy" id="1506179"/>
    <lineage>
        <taxon>Eukaryota</taxon>
        <taxon>Fungi</taxon>
        <taxon>Dikarya</taxon>
        <taxon>Ascomycota</taxon>
        <taxon>Pezizomycotina</taxon>
        <taxon>Eurotiomycetes</taxon>
        <taxon>Eurotiomycetidae</taxon>
        <taxon>Eurotiales</taxon>
        <taxon>Aspergillaceae</taxon>
        <taxon>Penicillium</taxon>
    </lineage>
</organism>
<accession>A0A9W9KDA9</accession>
<sequence length="256" mass="28361">MEPPPDSLLYYLSVGLPAIPVLGATPSKSTASAAYSIRDIREIAPWPEFNYSTILDRFGPLLNDTQIPLDNYMSPPHPIKSEKHLQSHFSALVMPRVRRALRAGLDQPTQELPQQKIVAMTLTDGTAAKTINQFVPDTAFVPVGSNPSTAINRAPGDLKVSWKWKYSNWNSDDRVLRSEYLKTMAQVNFHMAQHGARHGFILTDTELVAIKRLDTNGRLAVAEPIPWTNGGIGQLSVLLGLWYIGMLAAEDTWSLS</sequence>
<dbReference type="EMBL" id="JAPMSZ010000005">
    <property type="protein sequence ID" value="KAJ5101548.1"/>
    <property type="molecule type" value="Genomic_DNA"/>
</dbReference>
<keyword evidence="2" id="KW-1185">Reference proteome</keyword>
<dbReference type="GeneID" id="81393520"/>
<comment type="caution">
    <text evidence="1">The sequence shown here is derived from an EMBL/GenBank/DDBJ whole genome shotgun (WGS) entry which is preliminary data.</text>
</comment>
<name>A0A9W9KDA9_9EURO</name>
<protein>
    <submittedName>
        <fullName evidence="1">Uncharacterized protein</fullName>
    </submittedName>
</protein>
<dbReference type="OrthoDB" id="4367324at2759"/>
<gene>
    <name evidence="1" type="ORF">NUU61_003770</name>
</gene>
<dbReference type="RefSeq" id="XP_056512379.1">
    <property type="nucleotide sequence ID" value="XM_056654352.1"/>
</dbReference>
<evidence type="ECO:0000313" key="1">
    <source>
        <dbReference type="EMBL" id="KAJ5101548.1"/>
    </source>
</evidence>